<dbReference type="RefSeq" id="WP_015089286.1">
    <property type="nucleotide sequence ID" value="NC_019567.1"/>
</dbReference>
<gene>
    <name evidence="2" type="ORF">Bdt_0081</name>
</gene>
<proteinExistence type="predicted"/>
<accession>K7Z6F6</accession>
<sequence length="413" mass="43483">MKHQKAGFTILWLFAFVLLNGPGCAFKKDNAPKAKPGETPTDVIEQIKTERAKEAFNGQLTADNVQVTFTEAEMGFYNMAISWPSEVAKVQIIVNEFKEIVSGSNTATITVVHSQAQKIELTAIDSFGAPISVYTHVTTAPVDTIIDKPLYLGKGMQMEANRMYILEGAFIQTNGHLLSISVKSLLLEGPIDSGKLFVNHAHIRTQSAQNYATDDFHALNSSITINAHKAVGTLRVAMIGFNGRNGRNGDELEKSKGIIRQRNPQLDGANGTDEVSKRIPKTPDSPAETVCVQAASDGQNGKSGAAGTNAENGQDGGSTGNLLVTVLQHDQFALEIGTLPGKAGKGGVGAQGHEGGNGGAPGQVRGTCAQKPQAGQKGAQGPNGVDGKDGINGKVGTINSNVAKQRIFDLGTL</sequence>
<protein>
    <submittedName>
        <fullName evidence="2">Uncharacterized protein</fullName>
    </submittedName>
</protein>
<dbReference type="AlphaFoldDB" id="K7Z6F6"/>
<feature type="region of interest" description="Disordered" evidence="1">
    <location>
        <begin position="344"/>
        <end position="394"/>
    </location>
</feature>
<reference evidence="2 3" key="1">
    <citation type="journal article" date="2012" name="BMC Genomics">
        <title>Genome analysis of a simultaneously predatory and prey-independent, novel Bdellovibrio bacteriovorus from the River Tiber, supports in silico predictions of both ancient and recent lateral gene transfer from diverse bacteria.</title>
        <authorList>
            <person name="Hobley L."/>
            <person name="Lerner T.R."/>
            <person name="Williams L.E."/>
            <person name="Lambert C."/>
            <person name="Till R."/>
            <person name="Milner D.S."/>
            <person name="Basford S.M."/>
            <person name="Capeness M.J."/>
            <person name="Fenton A.K."/>
            <person name="Atterbury R.J."/>
            <person name="Harris M.A."/>
            <person name="Sockett R.E."/>
        </authorList>
    </citation>
    <scope>NUCLEOTIDE SEQUENCE [LARGE SCALE GENOMIC DNA]</scope>
    <source>
        <strain evidence="2 3">Tiberius</strain>
    </source>
</reference>
<evidence type="ECO:0000256" key="1">
    <source>
        <dbReference type="SAM" id="MobiDB-lite"/>
    </source>
</evidence>
<evidence type="ECO:0000313" key="2">
    <source>
        <dbReference type="EMBL" id="AFX99793.1"/>
    </source>
</evidence>
<feature type="compositionally biased region" description="Gly residues" evidence="1">
    <location>
        <begin position="344"/>
        <end position="361"/>
    </location>
</feature>
<feature type="region of interest" description="Disordered" evidence="1">
    <location>
        <begin position="245"/>
        <end position="317"/>
    </location>
</feature>
<feature type="compositionally biased region" description="Low complexity" evidence="1">
    <location>
        <begin position="369"/>
        <end position="382"/>
    </location>
</feature>
<dbReference type="STRING" id="1069642.Bdt_0081"/>
<dbReference type="PATRIC" id="fig|1069642.3.peg.80"/>
<dbReference type="EMBL" id="CP002930">
    <property type="protein sequence ID" value="AFX99793.1"/>
    <property type="molecule type" value="Genomic_DNA"/>
</dbReference>
<organism evidence="2 3">
    <name type="scientific">Bdellovibrio bacteriovorus str. Tiberius</name>
    <dbReference type="NCBI Taxonomy" id="1069642"/>
    <lineage>
        <taxon>Bacteria</taxon>
        <taxon>Pseudomonadati</taxon>
        <taxon>Bdellovibrionota</taxon>
        <taxon>Bdellovibrionia</taxon>
        <taxon>Bdellovibrionales</taxon>
        <taxon>Pseudobdellovibrionaceae</taxon>
        <taxon>Bdellovibrio</taxon>
    </lineage>
</organism>
<feature type="compositionally biased region" description="Basic and acidic residues" evidence="1">
    <location>
        <begin position="247"/>
        <end position="256"/>
    </location>
</feature>
<dbReference type="PANTHER" id="PTHR24637">
    <property type="entry name" value="COLLAGEN"/>
    <property type="match status" value="1"/>
</dbReference>
<dbReference type="KEGG" id="bbat:Bdt_0081"/>
<name>K7Z6F6_BDEBC</name>
<dbReference type="HOGENOM" id="CLU_665096_0_0_7"/>
<dbReference type="Proteomes" id="UP000010074">
    <property type="component" value="Chromosome"/>
</dbReference>
<evidence type="ECO:0000313" key="3">
    <source>
        <dbReference type="Proteomes" id="UP000010074"/>
    </source>
</evidence>
<dbReference type="OrthoDB" id="9822688at2"/>